<accession>A0A1C4C258</accession>
<dbReference type="AlphaFoldDB" id="A0A1C4C258"/>
<evidence type="ECO:0000313" key="2">
    <source>
        <dbReference type="EMBL" id="SCC13191.1"/>
    </source>
</evidence>
<reference evidence="3" key="1">
    <citation type="submission" date="2016-08" db="EMBL/GenBank/DDBJ databases">
        <authorList>
            <person name="Varghese N."/>
            <person name="Submissions Spin"/>
        </authorList>
    </citation>
    <scope>NUCLEOTIDE SEQUENCE [LARGE SCALE GENOMIC DNA]</scope>
    <source>
        <strain evidence="3">REICA_142</strain>
    </source>
</reference>
<gene>
    <name evidence="2" type="ORF">GA0061070_1009123</name>
</gene>
<feature type="signal peptide" evidence="1">
    <location>
        <begin position="1"/>
        <end position="21"/>
    </location>
</feature>
<feature type="chain" id="PRO_5008689627" evidence="1">
    <location>
        <begin position="22"/>
        <end position="111"/>
    </location>
</feature>
<dbReference type="EMBL" id="FMBC01000009">
    <property type="protein sequence ID" value="SCC13191.1"/>
    <property type="molecule type" value="Genomic_DNA"/>
</dbReference>
<protein>
    <submittedName>
        <fullName evidence="2">Uncharacterized protein</fullName>
    </submittedName>
</protein>
<sequence>MKVSTGILTLLLCSITFPSLAAAKQSELTCKAQAITEANKLLAFYRDNDDRAEVDKDVTALAKMQNPENKSQYYDVLQTWGYIYKGKYRMRFIFFNDCTLMGEEILEYANP</sequence>
<dbReference type="RefSeq" id="WP_090134680.1">
    <property type="nucleotide sequence ID" value="NZ_FMBC01000009.1"/>
</dbReference>
<evidence type="ECO:0000256" key="1">
    <source>
        <dbReference type="SAM" id="SignalP"/>
    </source>
</evidence>
<evidence type="ECO:0000313" key="3">
    <source>
        <dbReference type="Proteomes" id="UP000198515"/>
    </source>
</evidence>
<dbReference type="OrthoDB" id="5569088at2"/>
<keyword evidence="3" id="KW-1185">Reference proteome</keyword>
<keyword evidence="1" id="KW-0732">Signal</keyword>
<proteinExistence type="predicted"/>
<name>A0A1C4C258_9ENTR</name>
<organism evidence="2 3">
    <name type="scientific">Kosakonia oryziphila</name>
    <dbReference type="NCBI Taxonomy" id="1005667"/>
    <lineage>
        <taxon>Bacteria</taxon>
        <taxon>Pseudomonadati</taxon>
        <taxon>Pseudomonadota</taxon>
        <taxon>Gammaproteobacteria</taxon>
        <taxon>Enterobacterales</taxon>
        <taxon>Enterobacteriaceae</taxon>
        <taxon>Kosakonia</taxon>
    </lineage>
</organism>
<dbReference type="Proteomes" id="UP000198515">
    <property type="component" value="Unassembled WGS sequence"/>
</dbReference>